<organism evidence="1 2">
    <name type="scientific">Smallanthus sonchifolius</name>
    <dbReference type="NCBI Taxonomy" id="185202"/>
    <lineage>
        <taxon>Eukaryota</taxon>
        <taxon>Viridiplantae</taxon>
        <taxon>Streptophyta</taxon>
        <taxon>Embryophyta</taxon>
        <taxon>Tracheophyta</taxon>
        <taxon>Spermatophyta</taxon>
        <taxon>Magnoliopsida</taxon>
        <taxon>eudicotyledons</taxon>
        <taxon>Gunneridae</taxon>
        <taxon>Pentapetalae</taxon>
        <taxon>asterids</taxon>
        <taxon>campanulids</taxon>
        <taxon>Asterales</taxon>
        <taxon>Asteraceae</taxon>
        <taxon>Asteroideae</taxon>
        <taxon>Heliantheae alliance</taxon>
        <taxon>Millerieae</taxon>
        <taxon>Smallanthus</taxon>
    </lineage>
</organism>
<dbReference type="Proteomes" id="UP001056120">
    <property type="component" value="Linkage Group LG25"/>
</dbReference>
<reference evidence="1 2" key="2">
    <citation type="journal article" date="2022" name="Mol. Ecol. Resour.">
        <title>The genomes of chicory, endive, great burdock and yacon provide insights into Asteraceae paleo-polyploidization history and plant inulin production.</title>
        <authorList>
            <person name="Fan W."/>
            <person name="Wang S."/>
            <person name="Wang H."/>
            <person name="Wang A."/>
            <person name="Jiang F."/>
            <person name="Liu H."/>
            <person name="Zhao H."/>
            <person name="Xu D."/>
            <person name="Zhang Y."/>
        </authorList>
    </citation>
    <scope>NUCLEOTIDE SEQUENCE [LARGE SCALE GENOMIC DNA]</scope>
    <source>
        <strain evidence="2">cv. Yunnan</strain>
        <tissue evidence="1">Leaves</tissue>
    </source>
</reference>
<sequence length="234" mass="26463">MKTGVLTKESDVYAFGIVLCEVLCGRLAMTARCDDESTFLSHLMKRHYKNGNLEEILFANLRGKMKPYSLDTFLRIANDCMHKHRRDRPTMTKVVKELEAALEQQLALEDHIAIEDQIALEDQIGKQIMLWGSTSGGDPWSFMVNKHEKLMKITIDHHTWIHSISFTKKDLDGTLHSSETYGASNGPSKRPISETEALSARANAFDSAWISSALFLEDGTMEETPSQARIDCLW</sequence>
<gene>
    <name evidence="1" type="ORF">L1987_76226</name>
</gene>
<keyword evidence="2" id="KW-1185">Reference proteome</keyword>
<evidence type="ECO:0000313" key="1">
    <source>
        <dbReference type="EMBL" id="KAI3705975.1"/>
    </source>
</evidence>
<protein>
    <submittedName>
        <fullName evidence="1">Uncharacterized protein</fullName>
    </submittedName>
</protein>
<name>A0ACB9A8N5_9ASTR</name>
<reference evidence="2" key="1">
    <citation type="journal article" date="2022" name="Mol. Ecol. Resour.">
        <title>The genomes of chicory, endive, great burdock and yacon provide insights into Asteraceae palaeo-polyploidization history and plant inulin production.</title>
        <authorList>
            <person name="Fan W."/>
            <person name="Wang S."/>
            <person name="Wang H."/>
            <person name="Wang A."/>
            <person name="Jiang F."/>
            <person name="Liu H."/>
            <person name="Zhao H."/>
            <person name="Xu D."/>
            <person name="Zhang Y."/>
        </authorList>
    </citation>
    <scope>NUCLEOTIDE SEQUENCE [LARGE SCALE GENOMIC DNA]</scope>
    <source>
        <strain evidence="2">cv. Yunnan</strain>
    </source>
</reference>
<accession>A0ACB9A8N5</accession>
<proteinExistence type="predicted"/>
<dbReference type="EMBL" id="CM042042">
    <property type="protein sequence ID" value="KAI3705975.1"/>
    <property type="molecule type" value="Genomic_DNA"/>
</dbReference>
<comment type="caution">
    <text evidence="1">The sequence shown here is derived from an EMBL/GenBank/DDBJ whole genome shotgun (WGS) entry which is preliminary data.</text>
</comment>
<evidence type="ECO:0000313" key="2">
    <source>
        <dbReference type="Proteomes" id="UP001056120"/>
    </source>
</evidence>